<protein>
    <submittedName>
        <fullName evidence="1">Uncharacterized protein</fullName>
    </submittedName>
</protein>
<accession>G0U4U7</accession>
<evidence type="ECO:0000313" key="1">
    <source>
        <dbReference type="EMBL" id="CCC52462.1"/>
    </source>
</evidence>
<dbReference type="EMBL" id="HE573026">
    <property type="protein sequence ID" value="CCC52462.1"/>
    <property type="molecule type" value="Genomic_DNA"/>
</dbReference>
<dbReference type="AlphaFoldDB" id="G0U4U7"/>
<name>G0U4U7_TRYVY</name>
<proteinExistence type="predicted"/>
<sequence>MPPQVSDGASCKTYRPPAGSENVLTKSFFPSGDASIGIMRCLSNQQTATSSIFLWLATLTTHSEPASYLGCNEKTSTKEAIPVDGSDVSCTGKSLGKMSGDDTTPMLKKQMKLWICLGNAFVHQLLNACCVIAPFVQ</sequence>
<organism evidence="1">
    <name type="scientific">Trypanosoma vivax (strain Y486)</name>
    <dbReference type="NCBI Taxonomy" id="1055687"/>
    <lineage>
        <taxon>Eukaryota</taxon>
        <taxon>Discoba</taxon>
        <taxon>Euglenozoa</taxon>
        <taxon>Kinetoplastea</taxon>
        <taxon>Metakinetoplastina</taxon>
        <taxon>Trypanosomatida</taxon>
        <taxon>Trypanosomatidae</taxon>
        <taxon>Trypanosoma</taxon>
        <taxon>Duttonella</taxon>
    </lineage>
</organism>
<gene>
    <name evidence="1" type="ORF">TVY486_1015040</name>
</gene>
<reference evidence="1" key="1">
    <citation type="journal article" date="2012" name="Proc. Natl. Acad. Sci. U.S.A.">
        <title>Antigenic diversity is generated by distinct evolutionary mechanisms in African trypanosome species.</title>
        <authorList>
            <person name="Jackson A.P."/>
            <person name="Berry A."/>
            <person name="Aslett M."/>
            <person name="Allison H.C."/>
            <person name="Burton P."/>
            <person name="Vavrova-Anderson J."/>
            <person name="Brown R."/>
            <person name="Browne H."/>
            <person name="Corton N."/>
            <person name="Hauser H."/>
            <person name="Gamble J."/>
            <person name="Gilderthorp R."/>
            <person name="Marcello L."/>
            <person name="McQuillan J."/>
            <person name="Otto T.D."/>
            <person name="Quail M.A."/>
            <person name="Sanders M.J."/>
            <person name="van Tonder A."/>
            <person name="Ginger M.L."/>
            <person name="Field M.C."/>
            <person name="Barry J.D."/>
            <person name="Hertz-Fowler C."/>
            <person name="Berriman M."/>
        </authorList>
    </citation>
    <scope>NUCLEOTIDE SEQUENCE</scope>
    <source>
        <strain evidence="1">Y486</strain>
    </source>
</reference>
<dbReference type="VEuPathDB" id="TriTrypDB:TvY486_1015040"/>